<dbReference type="WBParaSite" id="HPBE_0002116901-mRNA-1">
    <property type="protein sequence ID" value="HPBE_0002116901-mRNA-1"/>
    <property type="gene ID" value="HPBE_0002116901"/>
</dbReference>
<gene>
    <name evidence="1" type="ORF">HPBE_LOCUS21172</name>
</gene>
<organism evidence="2 3">
    <name type="scientific">Heligmosomoides polygyrus</name>
    <name type="common">Parasitic roundworm</name>
    <dbReference type="NCBI Taxonomy" id="6339"/>
    <lineage>
        <taxon>Eukaryota</taxon>
        <taxon>Metazoa</taxon>
        <taxon>Ecdysozoa</taxon>
        <taxon>Nematoda</taxon>
        <taxon>Chromadorea</taxon>
        <taxon>Rhabditida</taxon>
        <taxon>Rhabditina</taxon>
        <taxon>Rhabditomorpha</taxon>
        <taxon>Strongyloidea</taxon>
        <taxon>Heligmosomidae</taxon>
        <taxon>Heligmosomoides</taxon>
    </lineage>
</organism>
<reference evidence="1 2" key="1">
    <citation type="submission" date="2018-11" db="EMBL/GenBank/DDBJ databases">
        <authorList>
            <consortium name="Pathogen Informatics"/>
        </authorList>
    </citation>
    <scope>NUCLEOTIDE SEQUENCE [LARGE SCALE GENOMIC DNA]</scope>
</reference>
<accession>A0A183GFJ1</accession>
<protein>
    <submittedName>
        <fullName evidence="3">Ash family protein</fullName>
    </submittedName>
</protein>
<dbReference type="EMBL" id="UZAH01032755">
    <property type="protein sequence ID" value="VDP23702.1"/>
    <property type="molecule type" value="Genomic_DNA"/>
</dbReference>
<proteinExistence type="predicted"/>
<name>A0A183GFJ1_HELPZ</name>
<keyword evidence="2" id="KW-1185">Reference proteome</keyword>
<evidence type="ECO:0000313" key="3">
    <source>
        <dbReference type="WBParaSite" id="HPBE_0002116901-mRNA-1"/>
    </source>
</evidence>
<reference evidence="3" key="2">
    <citation type="submission" date="2019-09" db="UniProtKB">
        <authorList>
            <consortium name="WormBaseParasite"/>
        </authorList>
    </citation>
    <scope>IDENTIFICATION</scope>
</reference>
<evidence type="ECO:0000313" key="1">
    <source>
        <dbReference type="EMBL" id="VDP23702.1"/>
    </source>
</evidence>
<dbReference type="AlphaFoldDB" id="A0A183GFJ1"/>
<evidence type="ECO:0000313" key="2">
    <source>
        <dbReference type="Proteomes" id="UP000050761"/>
    </source>
</evidence>
<dbReference type="Proteomes" id="UP000050761">
    <property type="component" value="Unassembled WGS sequence"/>
</dbReference>
<sequence>MSFYKKTNSMNGIDGAPAGYEATLAGNMGSGSNLRMVIAASTATAALQFPAAGERDDYFFGLCMNPSVVFAQLFS</sequence>
<accession>A0A3P8BCC1</accession>